<evidence type="ECO:0000256" key="7">
    <source>
        <dbReference type="ARBA" id="ARBA00022764"/>
    </source>
</evidence>
<dbReference type="InterPro" id="IPR010051">
    <property type="entry name" value="Periplasm_NO3_reductase_lsu"/>
</dbReference>
<feature type="binding site" evidence="13">
    <location>
        <position position="484"/>
    </location>
    <ligand>
        <name>Mo-bis(molybdopterin guanine dinucleotide)</name>
        <dbReference type="ChEBI" id="CHEBI:60539"/>
    </ligand>
</feature>
<dbReference type="Pfam" id="PF01568">
    <property type="entry name" value="Molydop_binding"/>
    <property type="match status" value="1"/>
</dbReference>
<feature type="binding site" evidence="13">
    <location>
        <position position="152"/>
    </location>
    <ligand>
        <name>Mo-bis(molybdopterin guanine dinucleotide)</name>
        <dbReference type="ChEBI" id="CHEBI:60539"/>
    </ligand>
</feature>
<dbReference type="InterPro" id="IPR027467">
    <property type="entry name" value="MopterinOxRdtase_cofactor_BS"/>
</dbReference>
<dbReference type="InterPro" id="IPR006656">
    <property type="entry name" value="Mopterin_OxRdtase"/>
</dbReference>
<dbReference type="InterPro" id="IPR006657">
    <property type="entry name" value="MoPterin_dinucl-bd_dom"/>
</dbReference>
<dbReference type="RefSeq" id="WP_255040718.1">
    <property type="nucleotide sequence ID" value="NZ_JANEYT010000004.1"/>
</dbReference>
<feature type="binding site" evidence="13">
    <location>
        <position position="560"/>
    </location>
    <ligand>
        <name>Mo-bis(molybdopterin guanine dinucleotide)</name>
        <dbReference type="ChEBI" id="CHEBI:60539"/>
    </ligand>
</feature>
<feature type="binding site" evidence="13">
    <location>
        <begin position="718"/>
        <end position="727"/>
    </location>
    <ligand>
        <name>Mo-bis(molybdopterin guanine dinucleotide)</name>
        <dbReference type="ChEBI" id="CHEBI:60539"/>
    </ligand>
</feature>
<evidence type="ECO:0000256" key="14">
    <source>
        <dbReference type="SAM" id="SignalP"/>
    </source>
</evidence>
<dbReference type="CDD" id="cd02791">
    <property type="entry name" value="MopB_CT_Nitrate-R-NapA-like"/>
    <property type="match status" value="1"/>
</dbReference>
<feature type="binding site" evidence="13">
    <location>
        <position position="48"/>
    </location>
    <ligand>
        <name>[4Fe-4S] cluster</name>
        <dbReference type="ChEBI" id="CHEBI:49883"/>
    </ligand>
</feature>
<feature type="binding site" evidence="13">
    <location>
        <begin position="264"/>
        <end position="266"/>
    </location>
    <ligand>
        <name>Mo-bis(molybdopterin guanine dinucleotide)</name>
        <dbReference type="ChEBI" id="CHEBI:60539"/>
    </ligand>
</feature>
<keyword evidence="3 13" id="KW-0004">4Fe-4S</keyword>
<dbReference type="PROSITE" id="PS51318">
    <property type="entry name" value="TAT"/>
    <property type="match status" value="1"/>
</dbReference>
<dbReference type="InterPro" id="IPR006963">
    <property type="entry name" value="Mopterin_OxRdtase_4Fe-4S_dom"/>
</dbReference>
<feature type="binding site" evidence="13">
    <location>
        <position position="83"/>
    </location>
    <ligand>
        <name>[4Fe-4S] cluster</name>
        <dbReference type="ChEBI" id="CHEBI:49883"/>
    </ligand>
</feature>
<dbReference type="SUPFAM" id="SSF50692">
    <property type="entry name" value="ADC-like"/>
    <property type="match status" value="1"/>
</dbReference>
<evidence type="ECO:0000256" key="12">
    <source>
        <dbReference type="ARBA" id="ARBA00023063"/>
    </source>
</evidence>
<dbReference type="InterPro" id="IPR050123">
    <property type="entry name" value="Prok_molybdopt-oxidoreductase"/>
</dbReference>
<feature type="binding site" evidence="13">
    <location>
        <position position="378"/>
    </location>
    <ligand>
        <name>Mo-bis(molybdopterin guanine dinucleotide)</name>
        <dbReference type="ChEBI" id="CHEBI:60539"/>
    </ligand>
</feature>
<evidence type="ECO:0000256" key="3">
    <source>
        <dbReference type="ARBA" id="ARBA00022485"/>
    </source>
</evidence>
<feature type="binding site" evidence="13">
    <location>
        <position position="55"/>
    </location>
    <ligand>
        <name>[4Fe-4S] cluster</name>
        <dbReference type="ChEBI" id="CHEBI:49883"/>
    </ligand>
</feature>
<dbReference type="Pfam" id="PF00384">
    <property type="entry name" value="Molybdopterin"/>
    <property type="match status" value="1"/>
</dbReference>
<keyword evidence="5 13" id="KW-0479">Metal-binding</keyword>
<dbReference type="InterPro" id="IPR041957">
    <property type="entry name" value="CT_Nitrate-R-NapA-like"/>
</dbReference>
<dbReference type="Gene3D" id="3.40.50.740">
    <property type="match status" value="1"/>
</dbReference>
<evidence type="ECO:0000256" key="11">
    <source>
        <dbReference type="ARBA" id="ARBA00023014"/>
    </source>
</evidence>
<evidence type="ECO:0000256" key="13">
    <source>
        <dbReference type="HAMAP-Rule" id="MF_01630"/>
    </source>
</evidence>
<dbReference type="PANTHER" id="PTHR43105:SF11">
    <property type="entry name" value="PERIPLASMIC NITRATE REDUCTASE"/>
    <property type="match status" value="1"/>
</dbReference>
<feature type="binding site" evidence="13">
    <location>
        <begin position="214"/>
        <end position="221"/>
    </location>
    <ligand>
        <name>Mo-bis(molybdopterin guanine dinucleotide)</name>
        <dbReference type="ChEBI" id="CHEBI:60539"/>
    </ligand>
</feature>
<sequence length="828" mass="92999">MKMTRRAFVKANAAASAAAVAGISLPASATNLIVSSDETKIKWDKAPCRFCGTGCSVLVGTQNGRVVATQGDPEAPVNKGLNCIKGYFLSKIMYGKDRLQTPMLRMQNGKYAKDGDFQPVSWDQAFDVMAEKWKEALKKHGPSGVGMFGSGQWTVMEGYAASKMMKAGFRSNNIDPNARHCMASAVVGFMRTFGIDEPMGCYDDFENADSFVLWGSNMAEMHPVLWTRLTDRRLSNPHVKVNVLSTYYHRSFELADNGMIFEPQTDLAIANFIANYIIQNDAVNWAFVNKHTNFKRAETDIGYGLRDEHPLQQKAKHANSGAMHAMTFDEYKASVAEYTVEKASEMSGVSQEKLIELAKQYADPKTKVMSLWTMGMNQHTRGVWMNSLVYNIHLLTGKISQPGNSPFSLTGQPSACGTAREVGTFAHRLPADMVVANPKHRAIAEKIWKLPEGTIPPKPGYHAVQHDRMLKDGKMNAYWVMCNNNMQAGPNINEERLPGYRNPDNFIVCSDPYPTATAQAADLVLPTAMWVEKEGAYGNAERRTQVWYQQVETQGESKSDLWQIMEFSKRFTVEEVWGEELVAKAPQYRGKTMYDMLFKNGQIDKFPLSDAQSLNDDAKAQGFYVQKGLFEEYAAFGRGKAHDLAPYDTYHQVRGLRWPVVDGKETKWRFSEGHDSYVPAGEGFRFYGHNDGKANIIFAPFEPAPEVPDAEYDLWMSTGRVLEHWHTGTMTRRVPELYKAVPDALCYLHPDDAESRGLRRGDEVLVTSRRGEVRCRVETRGRNRPPVGLVFIPFFDARILVNKLILDATDPLSKQTDFKKCPVKITKV</sequence>
<protein>
    <recommendedName>
        <fullName evidence="13">Periplasmic nitrate reductase</fullName>
        <ecNumber evidence="13">1.9.6.1</ecNumber>
    </recommendedName>
</protein>
<keyword evidence="17" id="KW-1185">Reference proteome</keyword>
<keyword evidence="11 13" id="KW-0411">Iron-sulfur</keyword>
<dbReference type="Gene3D" id="3.30.200.210">
    <property type="match status" value="1"/>
</dbReference>
<evidence type="ECO:0000256" key="1">
    <source>
        <dbReference type="ARBA" id="ARBA00008747"/>
    </source>
</evidence>
<comment type="subcellular location">
    <subcellularLocation>
        <location evidence="13">Periplasm</location>
    </subcellularLocation>
</comment>
<evidence type="ECO:0000256" key="4">
    <source>
        <dbReference type="ARBA" id="ARBA00022505"/>
    </source>
</evidence>
<comment type="subunit">
    <text evidence="13">Component of the periplasmic nitrate reductase NapAB complex composed of NapA and NapB.</text>
</comment>
<feature type="binding site" evidence="13">
    <location>
        <position position="85"/>
    </location>
    <ligand>
        <name>Mo-bis(molybdopterin guanine dinucleotide)</name>
        <dbReference type="ChEBI" id="CHEBI:60539"/>
    </ligand>
</feature>
<comment type="function">
    <text evidence="13">Catalytic subunit of the periplasmic nitrate reductase complex NapAB. Receives electrons from NapB and catalyzes the reduction of nitrate to nitrite.</text>
</comment>
<feature type="binding site" evidence="13">
    <location>
        <position position="802"/>
    </location>
    <ligand>
        <name>Mo-bis(molybdopterin guanine dinucleotide)</name>
        <dbReference type="ChEBI" id="CHEBI:60539"/>
    </ligand>
</feature>
<feature type="binding site" evidence="13">
    <location>
        <begin position="510"/>
        <end position="511"/>
    </location>
    <ligand>
        <name>Mo-bis(molybdopterin guanine dinucleotide)</name>
        <dbReference type="ChEBI" id="CHEBI:60539"/>
    </ligand>
</feature>
<keyword evidence="4 13" id="KW-0500">Molybdenum</keyword>
<dbReference type="Gene3D" id="3.40.228.10">
    <property type="entry name" value="Dimethylsulfoxide Reductase, domain 2"/>
    <property type="match status" value="1"/>
</dbReference>
<dbReference type="SMART" id="SM00926">
    <property type="entry name" value="Molybdop_Fe4S4"/>
    <property type="match status" value="1"/>
</dbReference>
<keyword evidence="8 13" id="KW-0249">Electron transport</keyword>
<feature type="binding site" evidence="13">
    <location>
        <position position="374"/>
    </location>
    <ligand>
        <name>Mo-bis(molybdopterin guanine dinucleotide)</name>
        <dbReference type="ChEBI" id="CHEBI:60539"/>
    </ligand>
</feature>
<feature type="domain" description="4Fe-4S Mo/W bis-MGD-type" evidence="15">
    <location>
        <begin position="41"/>
        <end position="97"/>
    </location>
</feature>
<dbReference type="NCBIfam" id="NF010055">
    <property type="entry name" value="PRK13532.1"/>
    <property type="match status" value="1"/>
</dbReference>
<dbReference type="PANTHER" id="PTHR43105">
    <property type="entry name" value="RESPIRATORY NITRATE REDUCTASE"/>
    <property type="match status" value="1"/>
</dbReference>
<evidence type="ECO:0000313" key="17">
    <source>
        <dbReference type="Proteomes" id="UP001524460"/>
    </source>
</evidence>
<evidence type="ECO:0000256" key="2">
    <source>
        <dbReference type="ARBA" id="ARBA00022448"/>
    </source>
</evidence>
<evidence type="ECO:0000256" key="10">
    <source>
        <dbReference type="ARBA" id="ARBA00023004"/>
    </source>
</evidence>
<dbReference type="InterPro" id="IPR006311">
    <property type="entry name" value="TAT_signal"/>
</dbReference>
<comment type="catalytic activity">
    <reaction evidence="13">
        <text>2 Fe(II)-[cytochrome] + nitrate + 2 H(+) = 2 Fe(III)-[cytochrome] + nitrite + H2O</text>
        <dbReference type="Rhea" id="RHEA:12909"/>
        <dbReference type="Rhea" id="RHEA-COMP:11777"/>
        <dbReference type="Rhea" id="RHEA-COMP:11778"/>
        <dbReference type="ChEBI" id="CHEBI:15377"/>
        <dbReference type="ChEBI" id="CHEBI:15378"/>
        <dbReference type="ChEBI" id="CHEBI:16301"/>
        <dbReference type="ChEBI" id="CHEBI:17632"/>
        <dbReference type="ChEBI" id="CHEBI:29033"/>
        <dbReference type="ChEBI" id="CHEBI:29034"/>
        <dbReference type="EC" id="1.9.6.1"/>
    </reaction>
</comment>
<comment type="PTM">
    <text evidence="13">Predicted to be exported by the Tat system. The position of the signal peptide cleavage has not been experimentally proven.</text>
</comment>
<organism evidence="16 17">
    <name type="scientific">Photobacterium pectinilyticum</name>
    <dbReference type="NCBI Taxonomy" id="2906793"/>
    <lineage>
        <taxon>Bacteria</taxon>
        <taxon>Pseudomonadati</taxon>
        <taxon>Pseudomonadota</taxon>
        <taxon>Gammaproteobacteria</taxon>
        <taxon>Vibrionales</taxon>
        <taxon>Vibrionaceae</taxon>
        <taxon>Photobacterium</taxon>
    </lineage>
</organism>
<evidence type="ECO:0000256" key="8">
    <source>
        <dbReference type="ARBA" id="ARBA00022982"/>
    </source>
</evidence>
<keyword evidence="12 13" id="KW-0534">Nitrate assimilation</keyword>
<comment type="similarity">
    <text evidence="1 13">Belongs to the prokaryotic molybdopterin-containing oxidoreductase family. NasA/NapA/NarB subfamily.</text>
</comment>
<evidence type="ECO:0000256" key="9">
    <source>
        <dbReference type="ARBA" id="ARBA00023002"/>
    </source>
</evidence>
<proteinExistence type="inferred from homology"/>
<feature type="chain" id="PRO_5046034805" description="Periplasmic nitrate reductase" evidence="14">
    <location>
        <begin position="30"/>
        <end position="828"/>
    </location>
</feature>
<dbReference type="Pfam" id="PF04879">
    <property type="entry name" value="Molybdop_Fe4S4"/>
    <property type="match status" value="1"/>
</dbReference>
<keyword evidence="7 13" id="KW-0574">Periplasm</keyword>
<feature type="signal peptide" evidence="14">
    <location>
        <begin position="1"/>
        <end position="29"/>
    </location>
</feature>
<keyword evidence="6 13" id="KW-0732">Signal</keyword>
<accession>A0ABT1MX83</accession>
<feature type="binding site" evidence="13">
    <location>
        <position position="51"/>
    </location>
    <ligand>
        <name>[4Fe-4S] cluster</name>
        <dbReference type="ChEBI" id="CHEBI:49883"/>
    </ligand>
</feature>
<gene>
    <name evidence="13 16" type="primary">napA</name>
    <name evidence="16" type="ORF">NHN17_03350</name>
</gene>
<feature type="binding site" evidence="13">
    <location>
        <position position="177"/>
    </location>
    <ligand>
        <name>Mo-bis(molybdopterin guanine dinucleotide)</name>
        <dbReference type="ChEBI" id="CHEBI:60539"/>
    </ligand>
</feature>
<dbReference type="SUPFAM" id="SSF53706">
    <property type="entry name" value="Formate dehydrogenase/DMSO reductase, domains 1-3"/>
    <property type="match status" value="1"/>
</dbReference>
<feature type="binding site" evidence="13">
    <location>
        <position position="819"/>
    </location>
    <ligand>
        <name>Mo-bis(molybdopterin guanine dinucleotide)</name>
        <dbReference type="ChEBI" id="CHEBI:60539"/>
    </ligand>
</feature>
<dbReference type="PROSITE" id="PS00551">
    <property type="entry name" value="MOLYBDOPTERIN_PROK_1"/>
    <property type="match status" value="1"/>
</dbReference>
<comment type="cofactor">
    <cofactor evidence="13">
        <name>[4Fe-4S] cluster</name>
        <dbReference type="ChEBI" id="CHEBI:49883"/>
    </cofactor>
    <text evidence="13">Binds 1 [4Fe-4S] cluster.</text>
</comment>
<keyword evidence="2 13" id="KW-0813">Transport</keyword>
<dbReference type="NCBIfam" id="TIGR01706">
    <property type="entry name" value="NAPA"/>
    <property type="match status" value="1"/>
</dbReference>
<comment type="caution">
    <text evidence="16">The sequence shown here is derived from an EMBL/GenBank/DDBJ whole genome shotgun (WGS) entry which is preliminary data.</text>
</comment>
<feature type="binding site" evidence="13">
    <location>
        <position position="533"/>
    </location>
    <ligand>
        <name>Mo-bis(molybdopterin guanine dinucleotide)</name>
        <dbReference type="ChEBI" id="CHEBI:60539"/>
    </ligand>
</feature>
<feature type="binding site" evidence="13">
    <location>
        <position position="794"/>
    </location>
    <ligand>
        <name>substrate</name>
    </ligand>
</feature>
<dbReference type="Proteomes" id="UP001524460">
    <property type="component" value="Unassembled WGS sequence"/>
</dbReference>
<dbReference type="HAMAP" id="MF_01630">
    <property type="entry name" value="Nitrate_reduct_NapA"/>
    <property type="match status" value="1"/>
</dbReference>
<evidence type="ECO:0000313" key="16">
    <source>
        <dbReference type="EMBL" id="MCQ1057110.1"/>
    </source>
</evidence>
<dbReference type="Gene3D" id="2.40.40.20">
    <property type="match status" value="1"/>
</dbReference>
<evidence type="ECO:0000256" key="6">
    <source>
        <dbReference type="ARBA" id="ARBA00022729"/>
    </source>
</evidence>
<reference evidence="16 17" key="1">
    <citation type="submission" date="2022-07" db="EMBL/GenBank/DDBJ databases">
        <title>Photobacterium pectinilyticum sp. nov., a marine bacterium isolated from surface seawater of Qingdao offshore.</title>
        <authorList>
            <person name="Wang X."/>
        </authorList>
    </citation>
    <scope>NUCLEOTIDE SEQUENCE [LARGE SCALE GENOMIC DNA]</scope>
    <source>
        <strain evidence="16 17">ZSDE20</strain>
    </source>
</reference>
<dbReference type="CDD" id="cd02754">
    <property type="entry name" value="MopB_Nitrate-R-NapA-like"/>
    <property type="match status" value="1"/>
</dbReference>
<evidence type="ECO:0000256" key="5">
    <source>
        <dbReference type="ARBA" id="ARBA00022723"/>
    </source>
</evidence>
<comment type="cofactor">
    <cofactor evidence="13">
        <name>Mo-bis(molybdopterin guanine dinucleotide)</name>
        <dbReference type="ChEBI" id="CHEBI:60539"/>
    </cofactor>
    <text evidence="13">Binds 1 molybdenum-bis(molybdopterin guanine dinucleotide) (Mo-bis-MGD) cofactor per subunit.</text>
</comment>
<dbReference type="InterPro" id="IPR009010">
    <property type="entry name" value="Asp_de-COase-like_dom_sf"/>
</dbReference>
<dbReference type="EC" id="1.9.6.1" evidence="13"/>
<dbReference type="GO" id="GO:0016491">
    <property type="term" value="F:oxidoreductase activity"/>
    <property type="evidence" value="ECO:0007669"/>
    <property type="project" value="UniProtKB-KW"/>
</dbReference>
<name>A0ABT1MX83_9GAMM</name>
<feature type="binding site" evidence="13">
    <location>
        <position position="181"/>
    </location>
    <ligand>
        <name>Mo-bis(molybdopterin guanine dinucleotide)</name>
        <dbReference type="ChEBI" id="CHEBI:60539"/>
    </ligand>
</feature>
<dbReference type="PROSITE" id="PS51669">
    <property type="entry name" value="4FE4S_MOW_BIS_MGD"/>
    <property type="match status" value="1"/>
</dbReference>
<feature type="binding site" evidence="13">
    <location>
        <begin position="245"/>
        <end position="249"/>
    </location>
    <ligand>
        <name>Mo-bis(molybdopterin guanine dinucleotide)</name>
        <dbReference type="ChEBI" id="CHEBI:60539"/>
    </ligand>
</feature>
<evidence type="ECO:0000259" key="15">
    <source>
        <dbReference type="PROSITE" id="PS51669"/>
    </source>
</evidence>
<keyword evidence="9 13" id="KW-0560">Oxidoreductase</keyword>
<dbReference type="EMBL" id="JANEYT010000004">
    <property type="protein sequence ID" value="MCQ1057110.1"/>
    <property type="molecule type" value="Genomic_DNA"/>
</dbReference>
<keyword evidence="10 13" id="KW-0408">Iron</keyword>